<sequence>MSDTYHHFIPKIEIGKWVQDVVQSFVDHTENFFTGLGNGINWFVQQLVDLFTWINPFVFIIIIAAIAFWRSGWGVALFSLIGLWLIFNLGYWADTMQTLGLILTAIIISIIIGIPFGIWIGLSDTAKNIITPILDFMQTMPAFVYLIPVLFLFGTGMAPGVVATVIFSMPPTIRMAGLGIRQVPEDLIEASEAFGSKTSQKLFKVQLPLALSTIMAGINQSIMLALSMVVIASLVAAPGLGAKVYLAVTQLRLDIGVESGLSIVIIAIVLDRITQNIRKQKKS</sequence>
<dbReference type="RefSeq" id="WP_188694100.1">
    <property type="nucleotide sequence ID" value="NZ_BMIR01000010.1"/>
</dbReference>
<reference evidence="9" key="1">
    <citation type="journal article" date="2014" name="Int. J. Syst. Evol. Microbiol.">
        <title>Complete genome sequence of Corynebacterium casei LMG S-19264T (=DSM 44701T), isolated from a smear-ripened cheese.</title>
        <authorList>
            <consortium name="US DOE Joint Genome Institute (JGI-PGF)"/>
            <person name="Walter F."/>
            <person name="Albersmeier A."/>
            <person name="Kalinowski J."/>
            <person name="Ruckert C."/>
        </authorList>
    </citation>
    <scope>NUCLEOTIDE SEQUENCE</scope>
    <source>
        <strain evidence="9">CGMCC 1.15371</strain>
    </source>
</reference>
<feature type="transmembrane region" description="Helical" evidence="7">
    <location>
        <begin position="75"/>
        <end position="93"/>
    </location>
</feature>
<evidence type="ECO:0000313" key="9">
    <source>
        <dbReference type="EMBL" id="GGE44240.1"/>
    </source>
</evidence>
<dbReference type="InterPro" id="IPR000515">
    <property type="entry name" value="MetI-like"/>
</dbReference>
<evidence type="ECO:0000256" key="3">
    <source>
        <dbReference type="ARBA" id="ARBA00022475"/>
    </source>
</evidence>
<evidence type="ECO:0000256" key="4">
    <source>
        <dbReference type="ARBA" id="ARBA00022692"/>
    </source>
</evidence>
<dbReference type="GO" id="GO:0015871">
    <property type="term" value="P:choline transport"/>
    <property type="evidence" value="ECO:0007669"/>
    <property type="project" value="TreeGrafter"/>
</dbReference>
<evidence type="ECO:0000313" key="10">
    <source>
        <dbReference type="Proteomes" id="UP000628775"/>
    </source>
</evidence>
<gene>
    <name evidence="9" type="primary">opuAB</name>
    <name evidence="9" type="ORF">GCM10011391_23800</name>
</gene>
<feature type="transmembrane region" description="Helical" evidence="7">
    <location>
        <begin position="142"/>
        <end position="167"/>
    </location>
</feature>
<feature type="domain" description="ABC transmembrane type-1" evidence="8">
    <location>
        <begin position="95"/>
        <end position="274"/>
    </location>
</feature>
<feature type="transmembrane region" description="Helical" evidence="7">
    <location>
        <begin position="100"/>
        <end position="122"/>
    </location>
</feature>
<dbReference type="FunFam" id="1.10.3720.10:FF:000001">
    <property type="entry name" value="Glycine betaine ABC transporter, permease"/>
    <property type="match status" value="1"/>
</dbReference>
<accession>A0A8J2YHZ3</accession>
<keyword evidence="5 7" id="KW-1133">Transmembrane helix</keyword>
<keyword evidence="10" id="KW-1185">Reference proteome</keyword>
<protein>
    <submittedName>
        <fullName evidence="9">Glycine betaine transport system permease protein OpuAB</fullName>
    </submittedName>
</protein>
<evidence type="ECO:0000256" key="7">
    <source>
        <dbReference type="RuleBase" id="RU363032"/>
    </source>
</evidence>
<evidence type="ECO:0000256" key="1">
    <source>
        <dbReference type="ARBA" id="ARBA00004141"/>
    </source>
</evidence>
<dbReference type="AlphaFoldDB" id="A0A8J2YHZ3"/>
<evidence type="ECO:0000256" key="5">
    <source>
        <dbReference type="ARBA" id="ARBA00022989"/>
    </source>
</evidence>
<evidence type="ECO:0000259" key="8">
    <source>
        <dbReference type="PROSITE" id="PS50928"/>
    </source>
</evidence>
<keyword evidence="3" id="KW-1003">Cell membrane</keyword>
<dbReference type="Pfam" id="PF00528">
    <property type="entry name" value="BPD_transp_1"/>
    <property type="match status" value="1"/>
</dbReference>
<dbReference type="GO" id="GO:0043190">
    <property type="term" value="C:ATP-binding cassette (ABC) transporter complex"/>
    <property type="evidence" value="ECO:0007669"/>
    <property type="project" value="TreeGrafter"/>
</dbReference>
<dbReference type="PANTHER" id="PTHR47737">
    <property type="entry name" value="GLYCINE BETAINE/PROLINE BETAINE TRANSPORT SYSTEM PERMEASE PROTEIN PROW"/>
    <property type="match status" value="1"/>
</dbReference>
<dbReference type="PROSITE" id="PS50928">
    <property type="entry name" value="ABC_TM1"/>
    <property type="match status" value="1"/>
</dbReference>
<dbReference type="CDD" id="cd06261">
    <property type="entry name" value="TM_PBP2"/>
    <property type="match status" value="1"/>
</dbReference>
<comment type="subcellular location">
    <subcellularLocation>
        <location evidence="7">Cell membrane</location>
        <topology evidence="7">Multi-pass membrane protein</topology>
    </subcellularLocation>
    <subcellularLocation>
        <location evidence="1">Membrane</location>
        <topology evidence="1">Multi-pass membrane protein</topology>
    </subcellularLocation>
</comment>
<dbReference type="InterPro" id="IPR035906">
    <property type="entry name" value="MetI-like_sf"/>
</dbReference>
<dbReference type="GO" id="GO:0005275">
    <property type="term" value="F:amine transmembrane transporter activity"/>
    <property type="evidence" value="ECO:0007669"/>
    <property type="project" value="TreeGrafter"/>
</dbReference>
<dbReference type="Proteomes" id="UP000628775">
    <property type="component" value="Unassembled WGS sequence"/>
</dbReference>
<organism evidence="9 10">
    <name type="scientific">Pullulanibacillus camelliae</name>
    <dbReference type="NCBI Taxonomy" id="1707096"/>
    <lineage>
        <taxon>Bacteria</taxon>
        <taxon>Bacillati</taxon>
        <taxon>Bacillota</taxon>
        <taxon>Bacilli</taxon>
        <taxon>Bacillales</taxon>
        <taxon>Sporolactobacillaceae</taxon>
        <taxon>Pullulanibacillus</taxon>
    </lineage>
</organism>
<dbReference type="GO" id="GO:0015226">
    <property type="term" value="F:carnitine transmembrane transporter activity"/>
    <property type="evidence" value="ECO:0007669"/>
    <property type="project" value="TreeGrafter"/>
</dbReference>
<dbReference type="SUPFAM" id="SSF161098">
    <property type="entry name" value="MetI-like"/>
    <property type="match status" value="1"/>
</dbReference>
<dbReference type="Gene3D" id="1.10.3720.10">
    <property type="entry name" value="MetI-like"/>
    <property type="match status" value="1"/>
</dbReference>
<reference evidence="9" key="2">
    <citation type="submission" date="2020-09" db="EMBL/GenBank/DDBJ databases">
        <authorList>
            <person name="Sun Q."/>
            <person name="Zhou Y."/>
        </authorList>
    </citation>
    <scope>NUCLEOTIDE SEQUENCE</scope>
    <source>
        <strain evidence="9">CGMCC 1.15371</strain>
    </source>
</reference>
<evidence type="ECO:0000256" key="6">
    <source>
        <dbReference type="ARBA" id="ARBA00023136"/>
    </source>
</evidence>
<dbReference type="EMBL" id="BMIR01000010">
    <property type="protein sequence ID" value="GGE44240.1"/>
    <property type="molecule type" value="Genomic_DNA"/>
</dbReference>
<feature type="transmembrane region" description="Helical" evidence="7">
    <location>
        <begin position="255"/>
        <end position="273"/>
    </location>
</feature>
<keyword evidence="4 7" id="KW-0812">Transmembrane</keyword>
<keyword evidence="2 7" id="KW-0813">Transport</keyword>
<proteinExistence type="inferred from homology"/>
<comment type="similarity">
    <text evidence="7">Belongs to the binding-protein-dependent transport system permease family.</text>
</comment>
<evidence type="ECO:0000256" key="2">
    <source>
        <dbReference type="ARBA" id="ARBA00022448"/>
    </source>
</evidence>
<feature type="transmembrane region" description="Helical" evidence="7">
    <location>
        <begin position="50"/>
        <end position="69"/>
    </location>
</feature>
<dbReference type="GO" id="GO:0031460">
    <property type="term" value="P:glycine betaine transport"/>
    <property type="evidence" value="ECO:0007669"/>
    <property type="project" value="TreeGrafter"/>
</dbReference>
<keyword evidence="6 7" id="KW-0472">Membrane</keyword>
<feature type="transmembrane region" description="Helical" evidence="7">
    <location>
        <begin position="209"/>
        <end position="235"/>
    </location>
</feature>
<comment type="caution">
    <text evidence="9">The sequence shown here is derived from an EMBL/GenBank/DDBJ whole genome shotgun (WGS) entry which is preliminary data.</text>
</comment>
<dbReference type="PANTHER" id="PTHR47737:SF1">
    <property type="entry name" value="GLYCINE BETAINE_PROLINE BETAINE TRANSPORT SYSTEM PERMEASE PROTEIN PROW"/>
    <property type="match status" value="1"/>
</dbReference>
<name>A0A8J2YHZ3_9BACL</name>